<dbReference type="Proteomes" id="UP000030651">
    <property type="component" value="Unassembled WGS sequence"/>
</dbReference>
<evidence type="ECO:0000313" key="13">
    <source>
        <dbReference type="Proteomes" id="UP000030651"/>
    </source>
</evidence>
<dbReference type="FunFam" id="2.60.40.420:FF:000038">
    <property type="entry name" value="Extracellular dihydrogeodin oxidase/laccase"/>
    <property type="match status" value="1"/>
</dbReference>
<dbReference type="CDD" id="cd13880">
    <property type="entry name" value="CuRO_2_MaLCC_like"/>
    <property type="match status" value="1"/>
</dbReference>
<dbReference type="PROSITE" id="PS00079">
    <property type="entry name" value="MULTICOPPER_OXIDASE1"/>
    <property type="match status" value="1"/>
</dbReference>
<evidence type="ECO:0000256" key="2">
    <source>
        <dbReference type="ARBA" id="ARBA00010609"/>
    </source>
</evidence>
<keyword evidence="3" id="KW-0479">Metal-binding</keyword>
<dbReference type="GeneID" id="19271586"/>
<dbReference type="OMA" id="IFHLHGY"/>
<evidence type="ECO:0000256" key="3">
    <source>
        <dbReference type="ARBA" id="ARBA00022723"/>
    </source>
</evidence>
<proteinExistence type="inferred from homology"/>
<dbReference type="PANTHER" id="PTHR11709">
    <property type="entry name" value="MULTI-COPPER OXIDASE"/>
    <property type="match status" value="1"/>
</dbReference>
<dbReference type="InterPro" id="IPR011707">
    <property type="entry name" value="Cu-oxidase-like_N"/>
</dbReference>
<keyword evidence="7" id="KW-0325">Glycoprotein</keyword>
<evidence type="ECO:0000256" key="7">
    <source>
        <dbReference type="ARBA" id="ARBA00023180"/>
    </source>
</evidence>
<accession>W3X8R1</accession>
<dbReference type="CDD" id="cd13901">
    <property type="entry name" value="CuRO_3_MaLCC_like"/>
    <property type="match status" value="1"/>
</dbReference>
<keyword evidence="4" id="KW-0677">Repeat</keyword>
<dbReference type="PROSITE" id="PS00080">
    <property type="entry name" value="MULTICOPPER_OXIDASE2"/>
    <property type="match status" value="1"/>
</dbReference>
<dbReference type="Gene3D" id="2.60.40.420">
    <property type="entry name" value="Cupredoxins - blue copper proteins"/>
    <property type="match status" value="3"/>
</dbReference>
<evidence type="ECO:0000259" key="11">
    <source>
        <dbReference type="Pfam" id="PF07732"/>
    </source>
</evidence>
<evidence type="ECO:0000259" key="9">
    <source>
        <dbReference type="Pfam" id="PF00394"/>
    </source>
</evidence>
<gene>
    <name evidence="12" type="ORF">PFICI_06573</name>
</gene>
<organism evidence="12 13">
    <name type="scientific">Pestalotiopsis fici (strain W106-1 / CGMCC3.15140)</name>
    <dbReference type="NCBI Taxonomy" id="1229662"/>
    <lineage>
        <taxon>Eukaryota</taxon>
        <taxon>Fungi</taxon>
        <taxon>Dikarya</taxon>
        <taxon>Ascomycota</taxon>
        <taxon>Pezizomycotina</taxon>
        <taxon>Sordariomycetes</taxon>
        <taxon>Xylariomycetidae</taxon>
        <taxon>Amphisphaeriales</taxon>
        <taxon>Sporocadaceae</taxon>
        <taxon>Pestalotiopsis</taxon>
    </lineage>
</organism>
<dbReference type="SUPFAM" id="SSF49503">
    <property type="entry name" value="Cupredoxins"/>
    <property type="match status" value="3"/>
</dbReference>
<dbReference type="AlphaFoldDB" id="W3X8R1"/>
<dbReference type="PANTHER" id="PTHR11709:SF71">
    <property type="entry name" value="OXIDOREDUCTASE TPCJ"/>
    <property type="match status" value="1"/>
</dbReference>
<dbReference type="InterPro" id="IPR008972">
    <property type="entry name" value="Cupredoxin"/>
</dbReference>
<evidence type="ECO:0000259" key="10">
    <source>
        <dbReference type="Pfam" id="PF07731"/>
    </source>
</evidence>
<dbReference type="FunFam" id="2.60.40.420:FF:000021">
    <property type="entry name" value="Extracellular dihydrogeodin oxidase/laccase"/>
    <property type="match status" value="1"/>
</dbReference>
<evidence type="ECO:0000256" key="4">
    <source>
        <dbReference type="ARBA" id="ARBA00022737"/>
    </source>
</evidence>
<dbReference type="Pfam" id="PF00394">
    <property type="entry name" value="Cu-oxidase"/>
    <property type="match status" value="1"/>
</dbReference>
<name>W3X8R1_PESFW</name>
<evidence type="ECO:0000256" key="5">
    <source>
        <dbReference type="ARBA" id="ARBA00023002"/>
    </source>
</evidence>
<dbReference type="KEGG" id="pfy:PFICI_06573"/>
<dbReference type="InterPro" id="IPR011706">
    <property type="entry name" value="Cu-oxidase_C"/>
</dbReference>
<feature type="domain" description="Plastocyanin-like" evidence="11">
    <location>
        <begin position="77"/>
        <end position="191"/>
    </location>
</feature>
<dbReference type="InterPro" id="IPR002355">
    <property type="entry name" value="Cu_oxidase_Cu_BS"/>
</dbReference>
<evidence type="ECO:0000256" key="6">
    <source>
        <dbReference type="ARBA" id="ARBA00023008"/>
    </source>
</evidence>
<dbReference type="RefSeq" id="XP_007833345.1">
    <property type="nucleotide sequence ID" value="XM_007835154.1"/>
</dbReference>
<dbReference type="EMBL" id="KI912112">
    <property type="protein sequence ID" value="ETS81571.1"/>
    <property type="molecule type" value="Genomic_DNA"/>
</dbReference>
<keyword evidence="6" id="KW-0186">Copper</keyword>
<comment type="similarity">
    <text evidence="2">Belongs to the multicopper oxidase family.</text>
</comment>
<dbReference type="HOGENOM" id="CLU_006504_3_2_1"/>
<dbReference type="CDD" id="cd13854">
    <property type="entry name" value="CuRO_1_MaLCC_like"/>
    <property type="match status" value="1"/>
</dbReference>
<dbReference type="Pfam" id="PF07731">
    <property type="entry name" value="Cu-oxidase_2"/>
    <property type="match status" value="1"/>
</dbReference>
<feature type="chain" id="PRO_5004834300" evidence="8">
    <location>
        <begin position="20"/>
        <end position="591"/>
    </location>
</feature>
<keyword evidence="13" id="KW-1185">Reference proteome</keyword>
<feature type="domain" description="Plastocyanin-like" evidence="10">
    <location>
        <begin position="418"/>
        <end position="550"/>
    </location>
</feature>
<dbReference type="InterPro" id="IPR045087">
    <property type="entry name" value="Cu-oxidase_fam"/>
</dbReference>
<dbReference type="InParanoid" id="W3X8R1"/>
<dbReference type="GO" id="GO:0016491">
    <property type="term" value="F:oxidoreductase activity"/>
    <property type="evidence" value="ECO:0007669"/>
    <property type="project" value="UniProtKB-KW"/>
</dbReference>
<dbReference type="InterPro" id="IPR001117">
    <property type="entry name" value="Cu-oxidase_2nd"/>
</dbReference>
<evidence type="ECO:0000256" key="8">
    <source>
        <dbReference type="SAM" id="SignalP"/>
    </source>
</evidence>
<reference evidence="13" key="1">
    <citation type="journal article" date="2015" name="BMC Genomics">
        <title>Genomic and transcriptomic analysis of the endophytic fungus Pestalotiopsis fici reveals its lifestyle and high potential for synthesis of natural products.</title>
        <authorList>
            <person name="Wang X."/>
            <person name="Zhang X."/>
            <person name="Liu L."/>
            <person name="Xiang M."/>
            <person name="Wang W."/>
            <person name="Sun X."/>
            <person name="Che Y."/>
            <person name="Guo L."/>
            <person name="Liu G."/>
            <person name="Guo L."/>
            <person name="Wang C."/>
            <person name="Yin W.B."/>
            <person name="Stadler M."/>
            <person name="Zhang X."/>
            <person name="Liu X."/>
        </authorList>
    </citation>
    <scope>NUCLEOTIDE SEQUENCE [LARGE SCALE GENOMIC DNA]</scope>
    <source>
        <strain evidence="13">W106-1 / CGMCC3.15140</strain>
    </source>
</reference>
<feature type="signal peptide" evidence="8">
    <location>
        <begin position="1"/>
        <end position="19"/>
    </location>
</feature>
<dbReference type="eggNOG" id="KOG1263">
    <property type="taxonomic scope" value="Eukaryota"/>
</dbReference>
<keyword evidence="8" id="KW-0732">Signal</keyword>
<feature type="domain" description="Plastocyanin-like" evidence="9">
    <location>
        <begin position="201"/>
        <end position="350"/>
    </location>
</feature>
<dbReference type="InterPro" id="IPR033138">
    <property type="entry name" value="Cu_oxidase_CS"/>
</dbReference>
<dbReference type="GO" id="GO:0005507">
    <property type="term" value="F:copper ion binding"/>
    <property type="evidence" value="ECO:0007669"/>
    <property type="project" value="InterPro"/>
</dbReference>
<keyword evidence="5" id="KW-0560">Oxidoreductase</keyword>
<sequence length="591" mass="64345">MVGFFSGVAAFLLPATAYGLAFPTPDDLGLSLEPRQTVCENSASSRSCWSNGFDINTDFYTVTPDTGVTREYWLSIESAPCAPDGVNRTCMTFNGTVPGPLITADWGDNLIVHVTNNLPDNGTTIHWHGIRQLNSSLMDGVPGVTQCPIAPGDSMTYDFQVTQYGSTWYHSHFTLQYAEGLFGPMIINGPASSDYDEDLGVLFLSDWSHTNAFTLWGRSPGTPFTLDNTLLNGTNTFNSSDGVVTGSKYEMVVEAGKKYRVRLLNNAIDGVFDFHIDGHTFTVISTDLVPIVPFETDHIQVHIGQRYDIIVEANATPGDYWIRGGWNVQCANIGNNGDASGDSTGILRYDSTSTSDPTTSDTIGVQDTCYDQNSTTLVPVVGVDVTDANLEIVTEDLGFSTSIKGYLTWTLNDSTLYLDWNNPTLKQVHDGNSSYAAEQNVVQVGQGFEADQWVVLVIDSSQTIIGINHPIHLHGHDFFILAQEPNLQFDGTTSTFNTVNPPRRDVAVLPAKGYLAIAFQLDNPGAWIVHCHIAWHASEGLAMQFVESPGNILTSGAIGVWDTATDNGGQTCTNWNDYIPGQVWEQDDSGI</sequence>
<evidence type="ECO:0000313" key="12">
    <source>
        <dbReference type="EMBL" id="ETS81571.1"/>
    </source>
</evidence>
<evidence type="ECO:0000256" key="1">
    <source>
        <dbReference type="ARBA" id="ARBA00005179"/>
    </source>
</evidence>
<comment type="pathway">
    <text evidence="1">Secondary metabolite biosynthesis.</text>
</comment>
<protein>
    <submittedName>
        <fullName evidence="12">Laccase-2</fullName>
    </submittedName>
</protein>
<dbReference type="SMR" id="W3X8R1"/>
<dbReference type="OrthoDB" id="2121828at2759"/>
<dbReference type="Pfam" id="PF07732">
    <property type="entry name" value="Cu-oxidase_3"/>
    <property type="match status" value="1"/>
</dbReference>